<organism evidence="3 4">
    <name type="scientific">Zoarces viviparus</name>
    <name type="common">Viviparous eelpout</name>
    <name type="synonym">Blennius viviparus</name>
    <dbReference type="NCBI Taxonomy" id="48416"/>
    <lineage>
        <taxon>Eukaryota</taxon>
        <taxon>Metazoa</taxon>
        <taxon>Chordata</taxon>
        <taxon>Craniata</taxon>
        <taxon>Vertebrata</taxon>
        <taxon>Euteleostomi</taxon>
        <taxon>Actinopterygii</taxon>
        <taxon>Neopterygii</taxon>
        <taxon>Teleostei</taxon>
        <taxon>Neoteleostei</taxon>
        <taxon>Acanthomorphata</taxon>
        <taxon>Eupercaria</taxon>
        <taxon>Perciformes</taxon>
        <taxon>Cottioidei</taxon>
        <taxon>Zoarcales</taxon>
        <taxon>Zoarcidae</taxon>
        <taxon>Zoarcinae</taxon>
        <taxon>Zoarces</taxon>
    </lineage>
</organism>
<dbReference type="Proteomes" id="UP001488805">
    <property type="component" value="Unassembled WGS sequence"/>
</dbReference>
<evidence type="ECO:0000313" key="3">
    <source>
        <dbReference type="EMBL" id="KAK9526051.1"/>
    </source>
</evidence>
<dbReference type="GO" id="GO:0002020">
    <property type="term" value="F:protease binding"/>
    <property type="evidence" value="ECO:0007669"/>
    <property type="project" value="InterPro"/>
</dbReference>
<accession>A0AAW1EV05</accession>
<sequence>MDPEHRALLRTHRLYLSGQLLVTDTIVPFLFQEHVLTEAHVEDIEAQPSDTLRCRRLLDLLPVRGPRAFGCFLRSLEDFGWVRDKLLLDLQTRPGPGPGPSAADVQLPDPVLQEVPSDRVLSRLASRLGSEWESVLMDLGLSTEDLFRCRSDHPLSTHGAVLAGLVQWRRSGGKTSTVQRLMRSLEENGVHPSVLQDVLL</sequence>
<keyword evidence="4" id="KW-1185">Reference proteome</keyword>
<feature type="domain" description="Death" evidence="1">
    <location>
        <begin position="117"/>
        <end position="187"/>
    </location>
</feature>
<comment type="caution">
    <text evidence="3">The sequence shown here is derived from an EMBL/GenBank/DDBJ whole genome shotgun (WGS) entry which is preliminary data.</text>
</comment>
<dbReference type="InterPro" id="IPR011029">
    <property type="entry name" value="DEATH-like_dom_sf"/>
</dbReference>
<dbReference type="PANTHER" id="PTHR15034:SF5">
    <property type="entry name" value="DEATH DOMAIN-CONTAINING PROTEIN CRADD"/>
    <property type="match status" value="1"/>
</dbReference>
<evidence type="ECO:0008006" key="5">
    <source>
        <dbReference type="Google" id="ProtNLM"/>
    </source>
</evidence>
<dbReference type="PANTHER" id="PTHR15034">
    <property type="entry name" value="DEATH DOMAIN-CONTAINING PROTEIN CRADD"/>
    <property type="match status" value="1"/>
</dbReference>
<dbReference type="Pfam" id="PF00531">
    <property type="entry name" value="Death"/>
    <property type="match status" value="1"/>
</dbReference>
<dbReference type="InterPro" id="IPR000488">
    <property type="entry name" value="Death_dom"/>
</dbReference>
<gene>
    <name evidence="3" type="ORF">VZT92_016707</name>
</gene>
<evidence type="ECO:0000259" key="1">
    <source>
        <dbReference type="PROSITE" id="PS50017"/>
    </source>
</evidence>
<dbReference type="AlphaFoldDB" id="A0AAW1EV05"/>
<protein>
    <recommendedName>
        <fullName evidence="5">Death domain-containing protein CRADD</fullName>
    </recommendedName>
</protein>
<proteinExistence type="predicted"/>
<dbReference type="GO" id="GO:0070513">
    <property type="term" value="F:death domain binding"/>
    <property type="evidence" value="ECO:0007669"/>
    <property type="project" value="InterPro"/>
</dbReference>
<dbReference type="SMART" id="SM00114">
    <property type="entry name" value="CARD"/>
    <property type="match status" value="1"/>
</dbReference>
<dbReference type="SUPFAM" id="SSF47986">
    <property type="entry name" value="DEATH domain"/>
    <property type="match status" value="2"/>
</dbReference>
<reference evidence="3 4" key="1">
    <citation type="journal article" date="2024" name="Genome Biol. Evol.">
        <title>Chromosome-level genome assembly of the viviparous eelpout Zoarces viviparus.</title>
        <authorList>
            <person name="Fuhrmann N."/>
            <person name="Brasseur M.V."/>
            <person name="Bakowski C.E."/>
            <person name="Podsiadlowski L."/>
            <person name="Prost S."/>
            <person name="Krehenwinkel H."/>
            <person name="Mayer C."/>
        </authorList>
    </citation>
    <scope>NUCLEOTIDE SEQUENCE [LARGE SCALE GENOMIC DNA]</scope>
    <source>
        <strain evidence="3">NO-MEL_2022_Ind0_liver</strain>
    </source>
</reference>
<dbReference type="GO" id="GO:0042981">
    <property type="term" value="P:regulation of apoptotic process"/>
    <property type="evidence" value="ECO:0007669"/>
    <property type="project" value="InterPro"/>
</dbReference>
<dbReference type="InterPro" id="IPR001315">
    <property type="entry name" value="CARD"/>
</dbReference>
<evidence type="ECO:0000313" key="4">
    <source>
        <dbReference type="Proteomes" id="UP001488805"/>
    </source>
</evidence>
<feature type="domain" description="CARD" evidence="2">
    <location>
        <begin position="1"/>
        <end position="78"/>
    </location>
</feature>
<dbReference type="Gene3D" id="1.10.533.10">
    <property type="entry name" value="Death Domain, Fas"/>
    <property type="match status" value="2"/>
</dbReference>
<evidence type="ECO:0000259" key="2">
    <source>
        <dbReference type="PROSITE" id="PS50209"/>
    </source>
</evidence>
<dbReference type="InterPro" id="IPR037939">
    <property type="entry name" value="CRADD"/>
</dbReference>
<name>A0AAW1EV05_ZOAVI</name>
<dbReference type="PROSITE" id="PS50017">
    <property type="entry name" value="DEATH_DOMAIN"/>
    <property type="match status" value="1"/>
</dbReference>
<dbReference type="GO" id="GO:0007165">
    <property type="term" value="P:signal transduction"/>
    <property type="evidence" value="ECO:0007669"/>
    <property type="project" value="InterPro"/>
</dbReference>
<dbReference type="EMBL" id="JBCEZU010000134">
    <property type="protein sequence ID" value="KAK9526051.1"/>
    <property type="molecule type" value="Genomic_DNA"/>
</dbReference>
<dbReference type="Pfam" id="PF00619">
    <property type="entry name" value="CARD"/>
    <property type="match status" value="1"/>
</dbReference>
<dbReference type="PROSITE" id="PS50209">
    <property type="entry name" value="CARD"/>
    <property type="match status" value="1"/>
</dbReference>